<sequence length="286" mass="31355">MKALNGIKVIELAGLAPVPFCGQILADFGASVTLISKNGAGIEQKLLRGKTQVTMDYKKDFGKLRSMIINSDVLLDPFRPGVLEAIGLDPIKLMKENEKLIVARITGYGQTGELSNAAGHDINYVALSGLLPTIAGYNRKPYWPPANLLADFAGGSLTTAFGIVAALVQRNSNGGKGAIIDTSMTEGLAYLGSFISAYRDNDMLWDHEFAAFTGTCPIYRTYETKDGKFMSVGALEPKFNKRLFEKLEIRADFSDIASNPQEVVDKIEKAFKSKTREEWTKIFLRI</sequence>
<reference evidence="2" key="1">
    <citation type="submission" date="2022-11" db="UniProtKB">
        <authorList>
            <consortium name="WormBaseParasite"/>
        </authorList>
    </citation>
    <scope>IDENTIFICATION</scope>
</reference>
<dbReference type="WBParaSite" id="PS1159_v2.g24636.t1">
    <property type="protein sequence ID" value="PS1159_v2.g24636.t1"/>
    <property type="gene ID" value="PS1159_v2.g24636"/>
</dbReference>
<protein>
    <submittedName>
        <fullName evidence="2">CoA transferase</fullName>
    </submittedName>
</protein>
<evidence type="ECO:0000313" key="1">
    <source>
        <dbReference type="Proteomes" id="UP000887580"/>
    </source>
</evidence>
<organism evidence="1 2">
    <name type="scientific">Panagrolaimus sp. PS1159</name>
    <dbReference type="NCBI Taxonomy" id="55785"/>
    <lineage>
        <taxon>Eukaryota</taxon>
        <taxon>Metazoa</taxon>
        <taxon>Ecdysozoa</taxon>
        <taxon>Nematoda</taxon>
        <taxon>Chromadorea</taxon>
        <taxon>Rhabditida</taxon>
        <taxon>Tylenchina</taxon>
        <taxon>Panagrolaimomorpha</taxon>
        <taxon>Panagrolaimoidea</taxon>
        <taxon>Panagrolaimidae</taxon>
        <taxon>Panagrolaimus</taxon>
    </lineage>
</organism>
<name>A0AC35G7Q2_9BILA</name>
<proteinExistence type="predicted"/>
<evidence type="ECO:0000313" key="2">
    <source>
        <dbReference type="WBParaSite" id="PS1159_v2.g24636.t1"/>
    </source>
</evidence>
<accession>A0AC35G7Q2</accession>
<dbReference type="Proteomes" id="UP000887580">
    <property type="component" value="Unplaced"/>
</dbReference>